<evidence type="ECO:0000256" key="1">
    <source>
        <dbReference type="ARBA" id="ARBA00022737"/>
    </source>
</evidence>
<keyword evidence="6" id="KW-1185">Reference proteome</keyword>
<evidence type="ECO:0000256" key="3">
    <source>
        <dbReference type="PROSITE-ProRule" id="PRU00059"/>
    </source>
</evidence>
<dbReference type="OrthoDB" id="5954286at2759"/>
<feature type="domain" description="CUB" evidence="4">
    <location>
        <begin position="1"/>
        <end position="110"/>
    </location>
</feature>
<feature type="non-terminal residue" evidence="5">
    <location>
        <position position="1"/>
    </location>
</feature>
<dbReference type="EMBL" id="GL734073">
    <property type="protein sequence ID" value="EFX61832.1"/>
    <property type="molecule type" value="Genomic_DNA"/>
</dbReference>
<dbReference type="PROSITE" id="PS01180">
    <property type="entry name" value="CUB"/>
    <property type="match status" value="1"/>
</dbReference>
<evidence type="ECO:0000313" key="5">
    <source>
        <dbReference type="EMBL" id="EFX61832.1"/>
    </source>
</evidence>
<comment type="caution">
    <text evidence="3">Lacks conserved residue(s) required for the propagation of feature annotation.</text>
</comment>
<dbReference type="Proteomes" id="UP000000305">
    <property type="component" value="Unassembled WGS sequence"/>
</dbReference>
<reference evidence="5 6" key="1">
    <citation type="journal article" date="2011" name="Science">
        <title>The ecoresponsive genome of Daphnia pulex.</title>
        <authorList>
            <person name="Colbourne J.K."/>
            <person name="Pfrender M.E."/>
            <person name="Gilbert D."/>
            <person name="Thomas W.K."/>
            <person name="Tucker A."/>
            <person name="Oakley T.H."/>
            <person name="Tokishita S."/>
            <person name="Aerts A."/>
            <person name="Arnold G.J."/>
            <person name="Basu M.K."/>
            <person name="Bauer D.J."/>
            <person name="Caceres C.E."/>
            <person name="Carmel L."/>
            <person name="Casola C."/>
            <person name="Choi J.H."/>
            <person name="Detter J.C."/>
            <person name="Dong Q."/>
            <person name="Dusheyko S."/>
            <person name="Eads B.D."/>
            <person name="Frohlich T."/>
            <person name="Geiler-Samerotte K.A."/>
            <person name="Gerlach D."/>
            <person name="Hatcher P."/>
            <person name="Jogdeo S."/>
            <person name="Krijgsveld J."/>
            <person name="Kriventseva E.V."/>
            <person name="Kultz D."/>
            <person name="Laforsch C."/>
            <person name="Lindquist E."/>
            <person name="Lopez J."/>
            <person name="Manak J.R."/>
            <person name="Muller J."/>
            <person name="Pangilinan J."/>
            <person name="Patwardhan R.P."/>
            <person name="Pitluck S."/>
            <person name="Pritham E.J."/>
            <person name="Rechtsteiner A."/>
            <person name="Rho M."/>
            <person name="Rogozin I.B."/>
            <person name="Sakarya O."/>
            <person name="Salamov A."/>
            <person name="Schaack S."/>
            <person name="Shapiro H."/>
            <person name="Shiga Y."/>
            <person name="Skalitzky C."/>
            <person name="Smith Z."/>
            <person name="Souvorov A."/>
            <person name="Sung W."/>
            <person name="Tang Z."/>
            <person name="Tsuchiya D."/>
            <person name="Tu H."/>
            <person name="Vos H."/>
            <person name="Wang M."/>
            <person name="Wolf Y.I."/>
            <person name="Yamagata H."/>
            <person name="Yamada T."/>
            <person name="Ye Y."/>
            <person name="Shaw J.R."/>
            <person name="Andrews J."/>
            <person name="Crease T.J."/>
            <person name="Tang H."/>
            <person name="Lucas S.M."/>
            <person name="Robertson H.M."/>
            <person name="Bork P."/>
            <person name="Koonin E.V."/>
            <person name="Zdobnov E.M."/>
            <person name="Grigoriev I.V."/>
            <person name="Lynch M."/>
            <person name="Boore J.L."/>
        </authorList>
    </citation>
    <scope>NUCLEOTIDE SEQUENCE [LARGE SCALE GENOMIC DNA]</scope>
</reference>
<dbReference type="PANTHER" id="PTHR24251">
    <property type="entry name" value="OVOCHYMASE-RELATED"/>
    <property type="match status" value="1"/>
</dbReference>
<dbReference type="CDD" id="cd00041">
    <property type="entry name" value="CUB"/>
    <property type="match status" value="1"/>
</dbReference>
<dbReference type="Gene3D" id="2.60.120.290">
    <property type="entry name" value="Spermadhesin, CUB domain"/>
    <property type="match status" value="1"/>
</dbReference>
<organism evidence="5 6">
    <name type="scientific">Daphnia pulex</name>
    <name type="common">Water flea</name>
    <dbReference type="NCBI Taxonomy" id="6669"/>
    <lineage>
        <taxon>Eukaryota</taxon>
        <taxon>Metazoa</taxon>
        <taxon>Ecdysozoa</taxon>
        <taxon>Arthropoda</taxon>
        <taxon>Crustacea</taxon>
        <taxon>Branchiopoda</taxon>
        <taxon>Diplostraca</taxon>
        <taxon>Cladocera</taxon>
        <taxon>Anomopoda</taxon>
        <taxon>Daphniidae</taxon>
        <taxon>Daphnia</taxon>
    </lineage>
</organism>
<accession>E9I2E8</accession>
<keyword evidence="1" id="KW-0677">Repeat</keyword>
<evidence type="ECO:0000259" key="4">
    <source>
        <dbReference type="PROSITE" id="PS01180"/>
    </source>
</evidence>
<gene>
    <name evidence="5" type="ORF">DAPPUDRAFT_338007</name>
</gene>
<dbReference type="PhylomeDB" id="E9I2E8"/>
<dbReference type="PANTHER" id="PTHR24251:SF52">
    <property type="entry name" value="CUB DOMAIN-CONTAINING PROTEIN"/>
    <property type="match status" value="1"/>
</dbReference>
<dbReference type="Pfam" id="PF00431">
    <property type="entry name" value="CUB"/>
    <property type="match status" value="1"/>
</dbReference>
<dbReference type="SUPFAM" id="SSF49854">
    <property type="entry name" value="Spermadhesin, CUB domain"/>
    <property type="match status" value="1"/>
</dbReference>
<dbReference type="InParanoid" id="E9I2E8"/>
<dbReference type="AlphaFoldDB" id="E9I2E8"/>
<protein>
    <recommendedName>
        <fullName evidence="4">CUB domain-containing protein</fullName>
    </recommendedName>
</protein>
<evidence type="ECO:0000256" key="2">
    <source>
        <dbReference type="ARBA" id="ARBA00023157"/>
    </source>
</evidence>
<dbReference type="HOGENOM" id="CLU_2032354_0_0_1"/>
<dbReference type="SMART" id="SM00042">
    <property type="entry name" value="CUB"/>
    <property type="match status" value="1"/>
</dbReference>
<dbReference type="InterPro" id="IPR035914">
    <property type="entry name" value="Sperma_CUB_dom_sf"/>
</dbReference>
<proteinExistence type="predicted"/>
<keyword evidence="2" id="KW-1015">Disulfide bond</keyword>
<dbReference type="KEGG" id="dpx:DAPPUDRAFT_338007"/>
<dbReference type="InterPro" id="IPR000859">
    <property type="entry name" value="CUB_dom"/>
</dbReference>
<dbReference type="GO" id="GO:0038024">
    <property type="term" value="F:cargo receptor activity"/>
    <property type="evidence" value="ECO:0000318"/>
    <property type="project" value="GO_Central"/>
</dbReference>
<evidence type="ECO:0000313" key="6">
    <source>
        <dbReference type="Proteomes" id="UP000000305"/>
    </source>
</evidence>
<sequence length="122" mass="13156">MCTNLTSGGGVVQSPNFPGDYGNKDRYCNVRISTPEGWMIQLKFTTVNLETNIGYVEVYNDQIYMLPITGNTIPTAVATTTNSLDIDFQSTASNKSNSAIYNWQATFSVTGQGSSCSVSDSA</sequence>
<name>E9I2E8_DAPPU</name>